<keyword evidence="3 5" id="KW-0479">Metal-binding</keyword>
<protein>
    <recommendedName>
        <fullName evidence="5">Phosphodiesterase</fullName>
        <ecNumber evidence="5">3.1.4.-</ecNumber>
    </recommendedName>
</protein>
<dbReference type="InterPro" id="IPR023174">
    <property type="entry name" value="PDEase_CS"/>
</dbReference>
<feature type="domain" description="PDEase" evidence="6">
    <location>
        <begin position="438"/>
        <end position="768"/>
    </location>
</feature>
<comment type="similarity">
    <text evidence="1 5">Belongs to the cyclic nucleotide phosphodiesterase family.</text>
</comment>
<dbReference type="Gene3D" id="3.30.450.40">
    <property type="match status" value="2"/>
</dbReference>
<proteinExistence type="inferred from homology"/>
<dbReference type="EC" id="3.1.4.-" evidence="5"/>
<dbReference type="SUPFAM" id="SSF109604">
    <property type="entry name" value="HD-domain/PDEase-like"/>
    <property type="match status" value="1"/>
</dbReference>
<dbReference type="Pfam" id="PF01590">
    <property type="entry name" value="GAF"/>
    <property type="match status" value="2"/>
</dbReference>
<dbReference type="GeneID" id="108569333"/>
<dbReference type="SUPFAM" id="SSF55781">
    <property type="entry name" value="GAF domain-like"/>
    <property type="match status" value="2"/>
</dbReference>
<keyword evidence="4 5" id="KW-0378">Hydrolase</keyword>
<dbReference type="Proteomes" id="UP000695000">
    <property type="component" value="Unplaced"/>
</dbReference>
<comment type="cofactor">
    <cofactor evidence="5">
        <name>a divalent metal cation</name>
        <dbReference type="ChEBI" id="CHEBI:60240"/>
    </cofactor>
    <text evidence="5">Binds 2 divalent metal cations per subunit. Site 1 may preferentially bind zinc ions, while site 2 has a preference for magnesium and/or manganese ions.</text>
</comment>
<keyword evidence="2" id="KW-0140">cGMP</keyword>
<organism evidence="7 8">
    <name type="scientific">Nicrophorus vespilloides</name>
    <name type="common">Boreal carrion beetle</name>
    <dbReference type="NCBI Taxonomy" id="110193"/>
    <lineage>
        <taxon>Eukaryota</taxon>
        <taxon>Metazoa</taxon>
        <taxon>Ecdysozoa</taxon>
        <taxon>Arthropoda</taxon>
        <taxon>Hexapoda</taxon>
        <taxon>Insecta</taxon>
        <taxon>Pterygota</taxon>
        <taxon>Neoptera</taxon>
        <taxon>Endopterygota</taxon>
        <taxon>Coleoptera</taxon>
        <taxon>Polyphaga</taxon>
        <taxon>Staphyliniformia</taxon>
        <taxon>Silphidae</taxon>
        <taxon>Nicrophorinae</taxon>
        <taxon>Nicrophorus</taxon>
    </lineage>
</organism>
<dbReference type="InterPro" id="IPR036971">
    <property type="entry name" value="PDEase_catalytic_dom_sf"/>
</dbReference>
<evidence type="ECO:0000256" key="2">
    <source>
        <dbReference type="ARBA" id="ARBA00022535"/>
    </source>
</evidence>
<gene>
    <name evidence="8" type="primary">LOC108569333</name>
</gene>
<evidence type="ECO:0000256" key="1">
    <source>
        <dbReference type="ARBA" id="ARBA00007648"/>
    </source>
</evidence>
<evidence type="ECO:0000256" key="5">
    <source>
        <dbReference type="RuleBase" id="RU363067"/>
    </source>
</evidence>
<dbReference type="PROSITE" id="PS00126">
    <property type="entry name" value="PDEASE_I_1"/>
    <property type="match status" value="1"/>
</dbReference>
<dbReference type="PANTHER" id="PTHR11347">
    <property type="entry name" value="CYCLIC NUCLEOTIDE PHOSPHODIESTERASE"/>
    <property type="match status" value="1"/>
</dbReference>
<keyword evidence="7" id="KW-1185">Reference proteome</keyword>
<dbReference type="CDD" id="cd00077">
    <property type="entry name" value="HDc"/>
    <property type="match status" value="1"/>
</dbReference>
<evidence type="ECO:0000259" key="6">
    <source>
        <dbReference type="PROSITE" id="PS51845"/>
    </source>
</evidence>
<dbReference type="Pfam" id="PF00233">
    <property type="entry name" value="PDEase_I"/>
    <property type="match status" value="1"/>
</dbReference>
<name>A0ABM1NHN2_NICVS</name>
<dbReference type="InterPro" id="IPR002073">
    <property type="entry name" value="PDEase_catalytic_dom"/>
</dbReference>
<dbReference type="RefSeq" id="XP_017786332.1">
    <property type="nucleotide sequence ID" value="XM_017930843.1"/>
</dbReference>
<dbReference type="PRINTS" id="PR00387">
    <property type="entry name" value="PDIESTERASE1"/>
</dbReference>
<evidence type="ECO:0000256" key="4">
    <source>
        <dbReference type="ARBA" id="ARBA00022801"/>
    </source>
</evidence>
<sequence length="781" mass="91212">MTFRLSQLLETATRKKFRETEMDKKEPEDAFKYHKYLKPLVRSVSTRISIAHTKSAKRVLAPYVNLMRRGRRVTLRRGRDKFNFFLSKRSSVLMKNLTVFMANSNELPLLLHETTDVLKSLTNSLGARLYIIDQSTNQLYLYQHNAPYKKCRVNYEIEAGKSLAAYVAKVKEYVMVADVTKDRRFPEGVTYKDNVKSVLCVPVMSNSDCFAVVELYRETDQDPYEKHDLKIVVLVCGWVGLAIQQNREGMVLHKQQEINDDLLQLVLAFYGNTVTFENVLAEMLNYAKTQLNAEKGAVYVIEKDRTDFFADVYDEGIMAGKNSLIKKKLRVKFGKEKTVASWVANHCELLNVRDVYNDPRFTKEISKDDDQMVINRTELCMPMMGRHGIMGIITLINKKNGFYFTQTDEHLMQTIATYCSLALHYQRSLEANEYSKLRIEQNDDLIAHHLKPCPHSLMEMENDEFSLPRNFKDFNWYIMNDDIEMMPKLCVHMFRDLFGDEIINRSELDKFIITLRNSYRDIPYHNFEHAFNVSHCIYSILNRNKESFSLIELQALMVAATVHDVDHKGFTNSYLCNTKHYLARLYQDAPWENHHFYVANKILSLYNIFNNMEDRHKRKTYMELIERAVLDTDLVNYFKSRSKMIPLLANEEFDLKVAEHMQLLKAIIMTVSDLSVMCKPFSVQLRVSSCLYKEFYNQGDIEKSLGLLPLSMMDRDKQSNVPDDQMNFITIVVMPAMTLLKKVFPNTEALFTNAELLRDTWRKIIDSRGEKLWRQCDSVVS</sequence>
<evidence type="ECO:0000313" key="8">
    <source>
        <dbReference type="RefSeq" id="XP_017786332.1"/>
    </source>
</evidence>
<evidence type="ECO:0000313" key="7">
    <source>
        <dbReference type="Proteomes" id="UP000695000"/>
    </source>
</evidence>
<dbReference type="InterPro" id="IPR023088">
    <property type="entry name" value="PDEase"/>
</dbReference>
<dbReference type="PROSITE" id="PS51845">
    <property type="entry name" value="PDEASE_I_2"/>
    <property type="match status" value="1"/>
</dbReference>
<dbReference type="SMART" id="SM00471">
    <property type="entry name" value="HDc"/>
    <property type="match status" value="1"/>
</dbReference>
<dbReference type="SMART" id="SM00065">
    <property type="entry name" value="GAF"/>
    <property type="match status" value="2"/>
</dbReference>
<evidence type="ECO:0000256" key="3">
    <source>
        <dbReference type="ARBA" id="ARBA00022723"/>
    </source>
</evidence>
<dbReference type="InterPro" id="IPR003018">
    <property type="entry name" value="GAF"/>
</dbReference>
<dbReference type="InterPro" id="IPR003607">
    <property type="entry name" value="HD/PDEase_dom"/>
</dbReference>
<dbReference type="InterPro" id="IPR029016">
    <property type="entry name" value="GAF-like_dom_sf"/>
</dbReference>
<accession>A0ABM1NHN2</accession>
<dbReference type="Gene3D" id="1.10.1300.10">
    <property type="entry name" value="3'5'-cyclic nucleotide phosphodiesterase, catalytic domain"/>
    <property type="match status" value="1"/>
</dbReference>
<reference evidence="8" key="1">
    <citation type="submission" date="2025-08" db="UniProtKB">
        <authorList>
            <consortium name="RefSeq"/>
        </authorList>
    </citation>
    <scope>IDENTIFICATION</scope>
    <source>
        <tissue evidence="8">Whole Larva</tissue>
    </source>
</reference>